<comment type="caution">
    <text evidence="3">The sequence shown here is derived from an EMBL/GenBank/DDBJ whole genome shotgun (WGS) entry which is preliminary data.</text>
</comment>
<evidence type="ECO:0000256" key="1">
    <source>
        <dbReference type="SAM" id="MobiDB-lite"/>
    </source>
</evidence>
<accession>A0ABW8KJE3</accession>
<dbReference type="EMBL" id="JADIKL010000005">
    <property type="protein sequence ID" value="MFK2931218.1"/>
    <property type="molecule type" value="Genomic_DNA"/>
</dbReference>
<feature type="domain" description="Beta-lactamase-related" evidence="2">
    <location>
        <begin position="91"/>
        <end position="411"/>
    </location>
</feature>
<dbReference type="PANTHER" id="PTHR46825">
    <property type="entry name" value="D-ALANYL-D-ALANINE-CARBOXYPEPTIDASE/ENDOPEPTIDASE AMPH"/>
    <property type="match status" value="1"/>
</dbReference>
<evidence type="ECO:0000313" key="3">
    <source>
        <dbReference type="EMBL" id="MFK2931218.1"/>
    </source>
</evidence>
<dbReference type="Gene3D" id="3.40.710.10">
    <property type="entry name" value="DD-peptidase/beta-lactamase superfamily"/>
    <property type="match status" value="1"/>
</dbReference>
<dbReference type="Proteomes" id="UP001620397">
    <property type="component" value="Unassembled WGS sequence"/>
</dbReference>
<dbReference type="InterPro" id="IPR012338">
    <property type="entry name" value="Beta-lactam/transpept-like"/>
</dbReference>
<feature type="region of interest" description="Disordered" evidence="1">
    <location>
        <begin position="1"/>
        <end position="37"/>
    </location>
</feature>
<sequence>MKLAQLATFPGPAVRNSNDHETPPRRSKSKAGDTTPVSKWRMAGGVLLIALALAAGPCAAETLSRQDVAEIEHGLVPRVIVAGQTQVPRELHERMKQTATPGLSVALFRDGQVIWAQGYGMAGAGRSVDVHTRFQAASISKPVTAFGVLLLVNANHLDLDRDVNVYLKTWKVPDSPLTHSEKVTIRRLLSHVAGLNVDGFSGYEASAKIPDAAGVLDGKGNSPALKVEAVPGTRYSYSGGGYVVLQKLIEDQSGLPFAEYMRKRVLEPLRMDDSTFDARPQGDVSLAHDFRGKPYPGGWHVYPELGPAGLWSTPSDLAKFSLALQGAIDGAKGALLPQSLARQMIVPSGVAGGGDEYGLGLELQGSGADARYGHGGSNAGFKSEWFFFPKRKLGLVAMANAENGRVVRNELIRSISNKYELGLFPPRTVTRIKVERDKLSELTGSYRYKDEQEEVSFRMTFASDGELALENQSNGKVNHLIAIGPDAFIDPETGEELGVVREAGTGKLQSLLYDREDTLTKEH</sequence>
<evidence type="ECO:0000313" key="4">
    <source>
        <dbReference type="Proteomes" id="UP001620397"/>
    </source>
</evidence>
<organism evidence="3 4">
    <name type="scientific">Dyella agri</name>
    <dbReference type="NCBI Taxonomy" id="1926869"/>
    <lineage>
        <taxon>Bacteria</taxon>
        <taxon>Pseudomonadati</taxon>
        <taxon>Pseudomonadota</taxon>
        <taxon>Gammaproteobacteria</taxon>
        <taxon>Lysobacterales</taxon>
        <taxon>Rhodanobacteraceae</taxon>
        <taxon>Dyella</taxon>
    </lineage>
</organism>
<dbReference type="PANTHER" id="PTHR46825:SF12">
    <property type="entry name" value="PENICILLIN-BINDING PROTEIN 4"/>
    <property type="match status" value="1"/>
</dbReference>
<dbReference type="InterPro" id="IPR050491">
    <property type="entry name" value="AmpC-like"/>
</dbReference>
<proteinExistence type="predicted"/>
<dbReference type="RefSeq" id="WP_404539229.1">
    <property type="nucleotide sequence ID" value="NZ_JADIKL010000005.1"/>
</dbReference>
<evidence type="ECO:0000259" key="2">
    <source>
        <dbReference type="Pfam" id="PF00144"/>
    </source>
</evidence>
<dbReference type="SUPFAM" id="SSF56601">
    <property type="entry name" value="beta-lactamase/transpeptidase-like"/>
    <property type="match status" value="1"/>
</dbReference>
<reference evidence="3 4" key="1">
    <citation type="submission" date="2020-10" db="EMBL/GenBank/DDBJ databases">
        <title>Phylogeny of dyella-like bacteria.</title>
        <authorList>
            <person name="Fu J."/>
        </authorList>
    </citation>
    <scope>NUCLEOTIDE SEQUENCE [LARGE SCALE GENOMIC DNA]</scope>
    <source>
        <strain evidence="3 4">DKC-1</strain>
    </source>
</reference>
<keyword evidence="4" id="KW-1185">Reference proteome</keyword>
<gene>
    <name evidence="3" type="ORF">ISP14_10480</name>
</gene>
<dbReference type="Pfam" id="PF00144">
    <property type="entry name" value="Beta-lactamase"/>
    <property type="match status" value="1"/>
</dbReference>
<name>A0ABW8KJE3_9GAMM</name>
<protein>
    <submittedName>
        <fullName evidence="3">Beta-lactamase family protein</fullName>
    </submittedName>
</protein>
<dbReference type="InterPro" id="IPR001466">
    <property type="entry name" value="Beta-lactam-related"/>
</dbReference>